<evidence type="ECO:0000313" key="4">
    <source>
        <dbReference type="Proteomes" id="UP001163046"/>
    </source>
</evidence>
<name>A0A9W9Y7N1_9CNID</name>
<dbReference type="Proteomes" id="UP001163046">
    <property type="component" value="Unassembled WGS sequence"/>
</dbReference>
<evidence type="ECO:0000313" key="3">
    <source>
        <dbReference type="EMBL" id="KAJ7321402.1"/>
    </source>
</evidence>
<dbReference type="EMBL" id="MU827828">
    <property type="protein sequence ID" value="KAJ7321402.1"/>
    <property type="molecule type" value="Genomic_DNA"/>
</dbReference>
<keyword evidence="4" id="KW-1185">Reference proteome</keyword>
<accession>A0A9W9Y7N1</accession>
<dbReference type="InterPro" id="IPR013783">
    <property type="entry name" value="Ig-like_fold"/>
</dbReference>
<dbReference type="AlphaFoldDB" id="A0A9W9Y7N1"/>
<dbReference type="PROSITE" id="PS50853">
    <property type="entry name" value="FN3"/>
    <property type="match status" value="1"/>
</dbReference>
<reference evidence="3" key="1">
    <citation type="submission" date="2023-01" db="EMBL/GenBank/DDBJ databases">
        <title>Genome assembly of the deep-sea coral Lophelia pertusa.</title>
        <authorList>
            <person name="Herrera S."/>
            <person name="Cordes E."/>
        </authorList>
    </citation>
    <scope>NUCLEOTIDE SEQUENCE</scope>
    <source>
        <strain evidence="3">USNM1676648</strain>
        <tissue evidence="3">Polyp</tissue>
    </source>
</reference>
<dbReference type="SUPFAM" id="SSF49265">
    <property type="entry name" value="Fibronectin type III"/>
    <property type="match status" value="1"/>
</dbReference>
<dbReference type="InterPro" id="IPR003961">
    <property type="entry name" value="FN3_dom"/>
</dbReference>
<organism evidence="3 4">
    <name type="scientific">Desmophyllum pertusum</name>
    <dbReference type="NCBI Taxonomy" id="174260"/>
    <lineage>
        <taxon>Eukaryota</taxon>
        <taxon>Metazoa</taxon>
        <taxon>Cnidaria</taxon>
        <taxon>Anthozoa</taxon>
        <taxon>Hexacorallia</taxon>
        <taxon>Scleractinia</taxon>
        <taxon>Caryophylliina</taxon>
        <taxon>Caryophylliidae</taxon>
        <taxon>Desmophyllum</taxon>
    </lineage>
</organism>
<dbReference type="Pfam" id="PF00041">
    <property type="entry name" value="fn3"/>
    <property type="match status" value="1"/>
</dbReference>
<protein>
    <recommendedName>
        <fullName evidence="2">Fibronectin type-III domain-containing protein</fullName>
    </recommendedName>
</protein>
<dbReference type="Gene3D" id="2.60.40.10">
    <property type="entry name" value="Immunoglobulins"/>
    <property type="match status" value="2"/>
</dbReference>
<dbReference type="CDD" id="cd00063">
    <property type="entry name" value="FN3"/>
    <property type="match status" value="1"/>
</dbReference>
<evidence type="ECO:0000256" key="1">
    <source>
        <dbReference type="ARBA" id="ARBA00022737"/>
    </source>
</evidence>
<keyword evidence="1" id="KW-0677">Repeat</keyword>
<dbReference type="FunFam" id="2.60.40.10:FF:000028">
    <property type="entry name" value="Neuronal cell adhesion molecule"/>
    <property type="match status" value="1"/>
</dbReference>
<sequence length="146" mass="16257">MNADVYHVVLRDVKLFTWYCLKMLAFTRKGDGAESSCVFILTQEGVPSRAPVNVTTAALNSTSFAVTWQPVHPDHVHGIVIGYKILLENMDDALLVLRENVDVDQNQIVLSVSEDVSRFCVRVLAFTSKGDGKKSSCIEGWDLVQR</sequence>
<dbReference type="InterPro" id="IPR036116">
    <property type="entry name" value="FN3_sf"/>
</dbReference>
<proteinExistence type="predicted"/>
<dbReference type="OrthoDB" id="5988004at2759"/>
<feature type="domain" description="Fibronectin type-III" evidence="2">
    <location>
        <begin position="50"/>
        <end position="146"/>
    </location>
</feature>
<comment type="caution">
    <text evidence="3">The sequence shown here is derived from an EMBL/GenBank/DDBJ whole genome shotgun (WGS) entry which is preliminary data.</text>
</comment>
<gene>
    <name evidence="3" type="ORF">OS493_034975</name>
</gene>
<evidence type="ECO:0000259" key="2">
    <source>
        <dbReference type="PROSITE" id="PS50853"/>
    </source>
</evidence>